<dbReference type="AlphaFoldDB" id="A0A1I2QJC8"/>
<dbReference type="OrthoDB" id="1550709at2"/>
<keyword evidence="2" id="KW-1185">Reference proteome</keyword>
<name>A0A1I2QJC8_9BACT</name>
<dbReference type="Proteomes" id="UP000198724">
    <property type="component" value="Unassembled WGS sequence"/>
</dbReference>
<gene>
    <name evidence="1" type="ORF">SAMN05421739_10238</name>
</gene>
<dbReference type="RefSeq" id="WP_092099529.1">
    <property type="nucleotide sequence ID" value="NZ_FOOT01000002.1"/>
</dbReference>
<accession>A0A1I2QJC8</accession>
<evidence type="ECO:0000313" key="1">
    <source>
        <dbReference type="EMBL" id="SFG28705.1"/>
    </source>
</evidence>
<organism evidence="1 2">
    <name type="scientific">Pontibacter chinhatensis</name>
    <dbReference type="NCBI Taxonomy" id="1436961"/>
    <lineage>
        <taxon>Bacteria</taxon>
        <taxon>Pseudomonadati</taxon>
        <taxon>Bacteroidota</taxon>
        <taxon>Cytophagia</taxon>
        <taxon>Cytophagales</taxon>
        <taxon>Hymenobacteraceae</taxon>
        <taxon>Pontibacter</taxon>
    </lineage>
</organism>
<reference evidence="2" key="1">
    <citation type="submission" date="2016-10" db="EMBL/GenBank/DDBJ databases">
        <authorList>
            <person name="Varghese N."/>
            <person name="Submissions S."/>
        </authorList>
    </citation>
    <scope>NUCLEOTIDE SEQUENCE [LARGE SCALE GENOMIC DNA]</scope>
    <source>
        <strain evidence="2">LP51</strain>
    </source>
</reference>
<sequence>MPLINFIEIKTKSGYSEFELHAADITKLGFDVDLIAISAYKGSYVPTPGSVIQSFYEQGVKVEALAKEPLLDLRDSFGTWVSEPFNKKNFKNLICLEIGGTGFTFEEAIRNLFSVLSVLEIKGYRNKTIALPMLGTGNQRISPKEIVPILVNQALDFLMHARYLKKVIFVVRDEQQAEELNEVMDMVLGRSNVRVPHGPMIDGLKSEILRELDKIEVLGVADHHVKELKRIISGECRSFDLGVNSRKMVEFILSDISPEYGQSYSLLHNIRLLDKLGIAKWVQSYMHVLREFGNAEAHSATAEKRNPENMTAKDLEVCLFCLQRVLDFYNSYKSQYQLL</sequence>
<dbReference type="InterPro" id="IPR043472">
    <property type="entry name" value="Macro_dom-like"/>
</dbReference>
<dbReference type="SUPFAM" id="SSF52949">
    <property type="entry name" value="Macro domain-like"/>
    <property type="match status" value="1"/>
</dbReference>
<evidence type="ECO:0000313" key="2">
    <source>
        <dbReference type="Proteomes" id="UP000198724"/>
    </source>
</evidence>
<dbReference type="EMBL" id="FOOT01000002">
    <property type="protein sequence ID" value="SFG28705.1"/>
    <property type="molecule type" value="Genomic_DNA"/>
</dbReference>
<proteinExistence type="predicted"/>
<protein>
    <submittedName>
        <fullName evidence="1">O-acetyl-ADP-ribose deacetylase (Regulator of RNase III), contains Macro domain</fullName>
    </submittedName>
</protein>
<dbReference type="Gene3D" id="3.40.220.10">
    <property type="entry name" value="Leucine Aminopeptidase, subunit E, domain 1"/>
    <property type="match status" value="1"/>
</dbReference>
<dbReference type="STRING" id="1436961.SAMN05421739_10238"/>